<proteinExistence type="predicted"/>
<dbReference type="AlphaFoldDB" id="A0A183JAS9"/>
<feature type="compositionally biased region" description="Polar residues" evidence="1">
    <location>
        <begin position="62"/>
        <end position="81"/>
    </location>
</feature>
<dbReference type="WBParaSite" id="SBAD_0001339201-mRNA-1">
    <property type="protein sequence ID" value="SBAD_0001339201-mRNA-1"/>
    <property type="gene ID" value="SBAD_0001339201"/>
</dbReference>
<reference evidence="2 3" key="2">
    <citation type="submission" date="2018-11" db="EMBL/GenBank/DDBJ databases">
        <authorList>
            <consortium name="Pathogen Informatics"/>
        </authorList>
    </citation>
    <scope>NUCLEOTIDE SEQUENCE [LARGE SCALE GENOMIC DNA]</scope>
</reference>
<dbReference type="EMBL" id="UZAM01019645">
    <property type="protein sequence ID" value="VDP53182.1"/>
    <property type="molecule type" value="Genomic_DNA"/>
</dbReference>
<evidence type="ECO:0000313" key="3">
    <source>
        <dbReference type="Proteomes" id="UP000270296"/>
    </source>
</evidence>
<reference evidence="4" key="1">
    <citation type="submission" date="2016-06" db="UniProtKB">
        <authorList>
            <consortium name="WormBaseParasite"/>
        </authorList>
    </citation>
    <scope>IDENTIFICATION</scope>
</reference>
<sequence length="81" mass="8945">AVCNVFAIYSETREPHQSSEFTRHANQFIGSVNLFVTEVRRTGNLLHRFPVPPGPRTGYSEAAQSSTLSANAQAIQQSVLR</sequence>
<keyword evidence="3" id="KW-1185">Reference proteome</keyword>
<gene>
    <name evidence="2" type="ORF">SBAD_LOCUS12978</name>
</gene>
<feature type="region of interest" description="Disordered" evidence="1">
    <location>
        <begin position="47"/>
        <end position="81"/>
    </location>
</feature>
<organism evidence="4">
    <name type="scientific">Soboliphyme baturini</name>
    <dbReference type="NCBI Taxonomy" id="241478"/>
    <lineage>
        <taxon>Eukaryota</taxon>
        <taxon>Metazoa</taxon>
        <taxon>Ecdysozoa</taxon>
        <taxon>Nematoda</taxon>
        <taxon>Enoplea</taxon>
        <taxon>Dorylaimia</taxon>
        <taxon>Dioctophymatida</taxon>
        <taxon>Dioctophymatoidea</taxon>
        <taxon>Soboliphymatidae</taxon>
        <taxon>Soboliphyme</taxon>
    </lineage>
</organism>
<evidence type="ECO:0000256" key="1">
    <source>
        <dbReference type="SAM" id="MobiDB-lite"/>
    </source>
</evidence>
<evidence type="ECO:0000313" key="4">
    <source>
        <dbReference type="WBParaSite" id="SBAD_0001339201-mRNA-1"/>
    </source>
</evidence>
<name>A0A183JAS9_9BILA</name>
<evidence type="ECO:0000313" key="2">
    <source>
        <dbReference type="EMBL" id="VDP53182.1"/>
    </source>
</evidence>
<protein>
    <submittedName>
        <fullName evidence="4">DOCKER domain-containing protein</fullName>
    </submittedName>
</protein>
<accession>A0A183JAS9</accession>
<dbReference type="Proteomes" id="UP000270296">
    <property type="component" value="Unassembled WGS sequence"/>
</dbReference>